<dbReference type="FunFam" id="1.20.1300.20:FF:000001">
    <property type="entry name" value="Ubiquitin thioesterase OTUB1"/>
    <property type="match status" value="1"/>
</dbReference>
<keyword evidence="5" id="KW-0833">Ubl conjugation pathway</keyword>
<evidence type="ECO:0000256" key="8">
    <source>
        <dbReference type="SAM" id="MobiDB-lite"/>
    </source>
</evidence>
<evidence type="ECO:0000256" key="6">
    <source>
        <dbReference type="ARBA" id="ARBA00022801"/>
    </source>
</evidence>
<dbReference type="EC" id="3.4.19.12" evidence="3"/>
<evidence type="ECO:0000313" key="10">
    <source>
        <dbReference type="EMBL" id="GAA54148.1"/>
    </source>
</evidence>
<dbReference type="PROSITE" id="PS50802">
    <property type="entry name" value="OTU"/>
    <property type="match status" value="1"/>
</dbReference>
<proteinExistence type="inferred from homology"/>
<accession>G7YMG7</accession>
<sequence length="529" mass="60163">MWWTQKAREMEEAKKAGNARRVFQLIRETSPRKPPVSETIKDRNGVTISNEGERLDRRAEYFEQQLSWPPAGAHLEPTDATIVTLVRSLFLCLKENTVGLFLRRCLISNASALQTDVDAAKQWSLDWHLPLNDEKCVRVQRAATKMVAGLKSMDYETRLVVLDLFPLEYRRLRGDLILSYALFEQGLANRFFTVDPANTRRGHGSNLRMPKHRLPRRVLFSVTPSDWRKPRGGQRMTWQKGVKEITKSLGVVGAVRLPGWGPRDPACACLETLQEMAANRFAELSCKNTVRPLISGRCVQYLATQDFLLKKKYTGIRRLRRDGNCFYRAFGFAYIEYLLTGKRLKQAERLKSKCDECRDALISFGYTQFTVEDFHEQFTAMIDRFTVDGEPLAKLEATFNDQAYSDYYVVFLRLLVSAYMQKNAAFYADFIDEGRTISQFCETEVEPMTRECDNIHVAALALAVGIPIAIENCQQSGELTRIVFPARVDGGEDANTGSDKLPSGEPTSATQPPVTLLYRPGHYDILYAS</sequence>
<keyword evidence="6" id="KW-0378">Hydrolase</keyword>
<dbReference type="Gene3D" id="1.20.1300.20">
    <property type="entry name" value="Peptidase C65 Otubain, subdomain 2"/>
    <property type="match status" value="1"/>
</dbReference>
<comment type="similarity">
    <text evidence="2">Belongs to the peptidase C65 family.</text>
</comment>
<reference key="2">
    <citation type="submission" date="2011-10" db="EMBL/GenBank/DDBJ databases">
        <title>The genome and transcriptome sequence of Clonorchis sinensis provide insights into the carcinogenic liver fluke.</title>
        <authorList>
            <person name="Wang X."/>
            <person name="Huang Y."/>
            <person name="Chen W."/>
            <person name="Liu H."/>
            <person name="Guo L."/>
            <person name="Chen Y."/>
            <person name="Luo F."/>
            <person name="Zhou W."/>
            <person name="Sun J."/>
            <person name="Mao Q."/>
            <person name="Liang P."/>
            <person name="Zhou C."/>
            <person name="Tian Y."/>
            <person name="Men J."/>
            <person name="Lv X."/>
            <person name="Huang L."/>
            <person name="Zhou J."/>
            <person name="Hu Y."/>
            <person name="Li R."/>
            <person name="Zhang F."/>
            <person name="Lei H."/>
            <person name="Li X."/>
            <person name="Hu X."/>
            <person name="Liang C."/>
            <person name="Xu J."/>
            <person name="Wu Z."/>
            <person name="Yu X."/>
        </authorList>
    </citation>
    <scope>NUCLEOTIDE SEQUENCE</scope>
    <source>
        <strain>Henan</strain>
    </source>
</reference>
<comment type="catalytic activity">
    <reaction evidence="1">
        <text>Thiol-dependent hydrolysis of ester, thioester, amide, peptide and isopeptide bonds formed by the C-terminal Gly of ubiquitin (a 76-residue protein attached to proteins as an intracellular targeting signal).</text>
        <dbReference type="EC" id="3.4.19.12"/>
    </reaction>
</comment>
<dbReference type="InterPro" id="IPR038765">
    <property type="entry name" value="Papain-like_cys_pep_sf"/>
</dbReference>
<evidence type="ECO:0000256" key="3">
    <source>
        <dbReference type="ARBA" id="ARBA00012759"/>
    </source>
</evidence>
<dbReference type="InterPro" id="IPR042467">
    <property type="entry name" value="Peptidase_C65_otubain_sub2"/>
</dbReference>
<dbReference type="GO" id="GO:0043130">
    <property type="term" value="F:ubiquitin binding"/>
    <property type="evidence" value="ECO:0007669"/>
    <property type="project" value="TreeGrafter"/>
</dbReference>
<dbReference type="SUPFAM" id="SSF54001">
    <property type="entry name" value="Cysteine proteinases"/>
    <property type="match status" value="1"/>
</dbReference>
<reference evidence="10" key="1">
    <citation type="journal article" date="2011" name="Genome Biol.">
        <title>The draft genome of the carcinogenic human liver fluke Clonorchis sinensis.</title>
        <authorList>
            <person name="Wang X."/>
            <person name="Chen W."/>
            <person name="Huang Y."/>
            <person name="Sun J."/>
            <person name="Men J."/>
            <person name="Liu H."/>
            <person name="Luo F."/>
            <person name="Guo L."/>
            <person name="Lv X."/>
            <person name="Deng C."/>
            <person name="Zhou C."/>
            <person name="Fan Y."/>
            <person name="Li X."/>
            <person name="Huang L."/>
            <person name="Hu Y."/>
            <person name="Liang C."/>
            <person name="Hu X."/>
            <person name="Xu J."/>
            <person name="Yu X."/>
        </authorList>
    </citation>
    <scope>NUCLEOTIDE SEQUENCE [LARGE SCALE GENOMIC DNA]</scope>
    <source>
        <strain evidence="10">Henan</strain>
    </source>
</reference>
<dbReference type="InterPro" id="IPR042468">
    <property type="entry name" value="Peptidase_C65_otubain_sub1"/>
</dbReference>
<name>G7YMG7_CLOSI</name>
<evidence type="ECO:0000256" key="5">
    <source>
        <dbReference type="ARBA" id="ARBA00022786"/>
    </source>
</evidence>
<dbReference type="InterPro" id="IPR003323">
    <property type="entry name" value="OTU_dom"/>
</dbReference>
<dbReference type="GO" id="GO:0004843">
    <property type="term" value="F:cysteine-type deubiquitinase activity"/>
    <property type="evidence" value="ECO:0007669"/>
    <property type="project" value="UniProtKB-EC"/>
</dbReference>
<evidence type="ECO:0000256" key="2">
    <source>
        <dbReference type="ARBA" id="ARBA00006579"/>
    </source>
</evidence>
<gene>
    <name evidence="10" type="ORF">CLF_112411</name>
</gene>
<dbReference type="InterPro" id="IPR019400">
    <property type="entry name" value="Peptidase_C65_otubain"/>
</dbReference>
<keyword evidence="7" id="KW-0788">Thiol protease</keyword>
<evidence type="ECO:0000256" key="4">
    <source>
        <dbReference type="ARBA" id="ARBA00022670"/>
    </source>
</evidence>
<keyword evidence="4" id="KW-0645">Protease</keyword>
<keyword evidence="11" id="KW-1185">Reference proteome</keyword>
<feature type="region of interest" description="Disordered" evidence="8">
    <location>
        <begin position="493"/>
        <end position="513"/>
    </location>
</feature>
<dbReference type="AlphaFoldDB" id="G7YMG7"/>
<evidence type="ECO:0000259" key="9">
    <source>
        <dbReference type="PROSITE" id="PS50802"/>
    </source>
</evidence>
<dbReference type="PANTHER" id="PTHR12931:SF15">
    <property type="entry name" value="UBIQUITIN THIOESTERASE OTUBAIN-LIKE"/>
    <property type="match status" value="1"/>
</dbReference>
<feature type="domain" description="OTU" evidence="9">
    <location>
        <begin position="314"/>
        <end position="529"/>
    </location>
</feature>
<dbReference type="Proteomes" id="UP000008909">
    <property type="component" value="Unassembled WGS sequence"/>
</dbReference>
<evidence type="ECO:0000256" key="7">
    <source>
        <dbReference type="ARBA" id="ARBA00022807"/>
    </source>
</evidence>
<dbReference type="GO" id="GO:0006508">
    <property type="term" value="P:proteolysis"/>
    <property type="evidence" value="ECO:0007669"/>
    <property type="project" value="UniProtKB-KW"/>
</dbReference>
<dbReference type="PANTHER" id="PTHR12931">
    <property type="entry name" value="UBIQUITIN THIOLESTERASE PROTEIN OTUB"/>
    <property type="match status" value="1"/>
</dbReference>
<organism evidence="10 11">
    <name type="scientific">Clonorchis sinensis</name>
    <name type="common">Chinese liver fluke</name>
    <dbReference type="NCBI Taxonomy" id="79923"/>
    <lineage>
        <taxon>Eukaryota</taxon>
        <taxon>Metazoa</taxon>
        <taxon>Spiralia</taxon>
        <taxon>Lophotrochozoa</taxon>
        <taxon>Platyhelminthes</taxon>
        <taxon>Trematoda</taxon>
        <taxon>Digenea</taxon>
        <taxon>Opisthorchiida</taxon>
        <taxon>Opisthorchiata</taxon>
        <taxon>Opisthorchiidae</taxon>
        <taxon>Clonorchis</taxon>
    </lineage>
</organism>
<dbReference type="Pfam" id="PF10275">
    <property type="entry name" value="Peptidase_C65"/>
    <property type="match status" value="1"/>
</dbReference>
<dbReference type="GO" id="GO:0071108">
    <property type="term" value="P:protein K48-linked deubiquitination"/>
    <property type="evidence" value="ECO:0007669"/>
    <property type="project" value="TreeGrafter"/>
</dbReference>
<dbReference type="GO" id="GO:0005634">
    <property type="term" value="C:nucleus"/>
    <property type="evidence" value="ECO:0007669"/>
    <property type="project" value="TreeGrafter"/>
</dbReference>
<dbReference type="Gene3D" id="3.30.200.60">
    <property type="entry name" value="Peptidase C65 Otubain, subdomain 1"/>
    <property type="match status" value="1"/>
</dbReference>
<dbReference type="EMBL" id="DF143752">
    <property type="protein sequence ID" value="GAA54148.1"/>
    <property type="molecule type" value="Genomic_DNA"/>
</dbReference>
<evidence type="ECO:0000313" key="11">
    <source>
        <dbReference type="Proteomes" id="UP000008909"/>
    </source>
</evidence>
<evidence type="ECO:0000256" key="1">
    <source>
        <dbReference type="ARBA" id="ARBA00000707"/>
    </source>
</evidence>
<protein>
    <recommendedName>
        <fullName evidence="3">ubiquitinyl hydrolase 1</fullName>
        <ecNumber evidence="3">3.4.19.12</ecNumber>
    </recommendedName>
</protein>